<dbReference type="InterPro" id="IPR012577">
    <property type="entry name" value="NIPSNAP"/>
</dbReference>
<sequence length="119" mass="13594">MQRLVQIRSYQLRPHARAAFHRAFVEQAVPMLREWGHDVVAFGPSPHQAEGYFLIRAYDDLADLESRQDAFYASPQWRQGPRETVLAMIEQYLDAVLWLSPDAIEDLRRRNGGSAGPSG</sequence>
<feature type="domain" description="NIPSNAP" evidence="1">
    <location>
        <begin position="6"/>
        <end position="90"/>
    </location>
</feature>
<accession>A0ABP9LGV1</accession>
<comment type="caution">
    <text evidence="2">The sequence shown here is derived from an EMBL/GenBank/DDBJ whole genome shotgun (WGS) entry which is preliminary data.</text>
</comment>
<dbReference type="Proteomes" id="UP001501083">
    <property type="component" value="Unassembled WGS sequence"/>
</dbReference>
<organism evidence="2 3">
    <name type="scientific">Lysobacter panacisoli</name>
    <dbReference type="NCBI Taxonomy" id="1255263"/>
    <lineage>
        <taxon>Bacteria</taxon>
        <taxon>Pseudomonadati</taxon>
        <taxon>Pseudomonadota</taxon>
        <taxon>Gammaproteobacteria</taxon>
        <taxon>Lysobacterales</taxon>
        <taxon>Lysobacteraceae</taxon>
        <taxon>Lysobacter</taxon>
    </lineage>
</organism>
<proteinExistence type="predicted"/>
<dbReference type="RefSeq" id="WP_158985643.1">
    <property type="nucleotide sequence ID" value="NZ_BAABKY010000002.1"/>
</dbReference>
<protein>
    <submittedName>
        <fullName evidence="2">NIPSNAP family protein</fullName>
    </submittedName>
</protein>
<dbReference type="SUPFAM" id="SSF54909">
    <property type="entry name" value="Dimeric alpha+beta barrel"/>
    <property type="match status" value="1"/>
</dbReference>
<dbReference type="Gene3D" id="3.30.70.100">
    <property type="match status" value="1"/>
</dbReference>
<dbReference type="InterPro" id="IPR011008">
    <property type="entry name" value="Dimeric_a/b-barrel"/>
</dbReference>
<keyword evidence="3" id="KW-1185">Reference proteome</keyword>
<dbReference type="Pfam" id="PF07978">
    <property type="entry name" value="NIPSNAP"/>
    <property type="match status" value="1"/>
</dbReference>
<gene>
    <name evidence="2" type="ORF">GCM10025759_19710</name>
</gene>
<evidence type="ECO:0000313" key="3">
    <source>
        <dbReference type="Proteomes" id="UP001501083"/>
    </source>
</evidence>
<reference evidence="3" key="1">
    <citation type="journal article" date="2019" name="Int. J. Syst. Evol. Microbiol.">
        <title>The Global Catalogue of Microorganisms (GCM) 10K type strain sequencing project: providing services to taxonomists for standard genome sequencing and annotation.</title>
        <authorList>
            <consortium name="The Broad Institute Genomics Platform"/>
            <consortium name="The Broad Institute Genome Sequencing Center for Infectious Disease"/>
            <person name="Wu L."/>
            <person name="Ma J."/>
        </authorList>
    </citation>
    <scope>NUCLEOTIDE SEQUENCE [LARGE SCALE GENOMIC DNA]</scope>
    <source>
        <strain evidence="3">JCM 19212</strain>
    </source>
</reference>
<name>A0ABP9LGV1_9GAMM</name>
<evidence type="ECO:0000259" key="1">
    <source>
        <dbReference type="Pfam" id="PF07978"/>
    </source>
</evidence>
<dbReference type="EMBL" id="BAABKY010000002">
    <property type="protein sequence ID" value="GAA5075818.1"/>
    <property type="molecule type" value="Genomic_DNA"/>
</dbReference>
<evidence type="ECO:0000313" key="2">
    <source>
        <dbReference type="EMBL" id="GAA5075818.1"/>
    </source>
</evidence>